<gene>
    <name evidence="3" type="ORF">FOZ62_003893</name>
    <name evidence="2" type="ORF">FOZ63_004347</name>
</gene>
<evidence type="ECO:0000313" key="4">
    <source>
        <dbReference type="Proteomes" id="UP000553632"/>
    </source>
</evidence>
<comment type="caution">
    <text evidence="2">The sequence shown here is derived from an EMBL/GenBank/DDBJ whole genome shotgun (WGS) entry which is preliminary data.</text>
</comment>
<evidence type="ECO:0000256" key="1">
    <source>
        <dbReference type="SAM" id="MobiDB-lite"/>
    </source>
</evidence>
<evidence type="ECO:0000313" key="3">
    <source>
        <dbReference type="EMBL" id="KAF4733639.1"/>
    </source>
</evidence>
<evidence type="ECO:0000313" key="5">
    <source>
        <dbReference type="Proteomes" id="UP000574390"/>
    </source>
</evidence>
<feature type="region of interest" description="Disordered" evidence="1">
    <location>
        <begin position="1"/>
        <end position="36"/>
    </location>
</feature>
<keyword evidence="4" id="KW-1185">Reference proteome</keyword>
<evidence type="ECO:0000313" key="2">
    <source>
        <dbReference type="EMBL" id="KAF4727564.1"/>
    </source>
</evidence>
<protein>
    <submittedName>
        <fullName evidence="2">Uncharacterized protein</fullName>
    </submittedName>
</protein>
<proteinExistence type="predicted"/>
<name>A0A7J6S3N7_PEROL</name>
<feature type="compositionally biased region" description="Polar residues" evidence="1">
    <location>
        <begin position="1"/>
        <end position="20"/>
    </location>
</feature>
<dbReference type="Proteomes" id="UP000574390">
    <property type="component" value="Unassembled WGS sequence"/>
</dbReference>
<dbReference type="EMBL" id="JABANO010020982">
    <property type="protein sequence ID" value="KAF4727564.1"/>
    <property type="molecule type" value="Genomic_DNA"/>
</dbReference>
<dbReference type="Proteomes" id="UP000553632">
    <property type="component" value="Unassembled WGS sequence"/>
</dbReference>
<accession>A0A7J6S3N7</accession>
<feature type="non-terminal residue" evidence="2">
    <location>
        <position position="1"/>
    </location>
</feature>
<dbReference type="EMBL" id="JABANM010013863">
    <property type="protein sequence ID" value="KAF4733639.1"/>
    <property type="molecule type" value="Genomic_DNA"/>
</dbReference>
<dbReference type="AlphaFoldDB" id="A0A7J6S3N7"/>
<reference evidence="4 5" key="1">
    <citation type="submission" date="2020-04" db="EMBL/GenBank/DDBJ databases">
        <title>Perkinsus olseni comparative genomics.</title>
        <authorList>
            <person name="Bogema D.R."/>
        </authorList>
    </citation>
    <scope>NUCLEOTIDE SEQUENCE [LARGE SCALE GENOMIC DNA]</scope>
    <source>
        <strain evidence="3">ATCC PRA-205</strain>
        <strain evidence="2 4">ATCC PRA-207</strain>
    </source>
</reference>
<sequence>MAAAATSSKEGVETETSAVADTTAEMGREHMVEGQEQYDVCTTDAQTKHMKAKDLYTEEWTEYQHRVKADTDWPKVEVFVKDLLDYDLSTEQSYKASYRSVLRKAKLVPSKAQLQAAYTTL</sequence>
<organism evidence="2 4">
    <name type="scientific">Perkinsus olseni</name>
    <name type="common">Perkinsus atlanticus</name>
    <dbReference type="NCBI Taxonomy" id="32597"/>
    <lineage>
        <taxon>Eukaryota</taxon>
        <taxon>Sar</taxon>
        <taxon>Alveolata</taxon>
        <taxon>Perkinsozoa</taxon>
        <taxon>Perkinsea</taxon>
        <taxon>Perkinsida</taxon>
        <taxon>Perkinsidae</taxon>
        <taxon>Perkinsus</taxon>
    </lineage>
</organism>